<dbReference type="GO" id="GO:0003677">
    <property type="term" value="F:DNA binding"/>
    <property type="evidence" value="ECO:0007669"/>
    <property type="project" value="UniProtKB-KW"/>
</dbReference>
<comment type="caution">
    <text evidence="2">The sequence shown here is derived from an EMBL/GenBank/DDBJ whole genome shotgun (WGS) entry which is preliminary data.</text>
</comment>
<gene>
    <name evidence="2" type="ORF">D7003_12675</name>
</gene>
<dbReference type="InterPro" id="IPR010093">
    <property type="entry name" value="SinI_DNA-bd"/>
</dbReference>
<feature type="domain" description="Helix-turn-helix" evidence="1">
    <location>
        <begin position="57"/>
        <end position="105"/>
    </location>
</feature>
<name>A0A3N0BV32_9MICC</name>
<dbReference type="Pfam" id="PF12728">
    <property type="entry name" value="HTH_17"/>
    <property type="match status" value="1"/>
</dbReference>
<evidence type="ECO:0000313" key="3">
    <source>
        <dbReference type="Proteomes" id="UP000273807"/>
    </source>
</evidence>
<evidence type="ECO:0000313" key="2">
    <source>
        <dbReference type="EMBL" id="RNL53266.1"/>
    </source>
</evidence>
<dbReference type="Proteomes" id="UP000273807">
    <property type="component" value="Unassembled WGS sequence"/>
</dbReference>
<keyword evidence="3" id="KW-1185">Reference proteome</keyword>
<evidence type="ECO:0000259" key="1">
    <source>
        <dbReference type="Pfam" id="PF12728"/>
    </source>
</evidence>
<keyword evidence="2" id="KW-0238">DNA-binding</keyword>
<protein>
    <submittedName>
        <fullName evidence="2">DNA-binding protein</fullName>
    </submittedName>
</protein>
<proteinExistence type="predicted"/>
<dbReference type="AlphaFoldDB" id="A0A3N0BV32"/>
<reference evidence="2 3" key="1">
    <citation type="submission" date="2018-10" db="EMBL/GenBank/DDBJ databases">
        <title>Genome sequencing of Arthrobacter oryzae TNB02.</title>
        <authorList>
            <person name="Cho Y.-J."/>
            <person name="Cho A."/>
            <person name="Kim O.-S."/>
        </authorList>
    </citation>
    <scope>NUCLEOTIDE SEQUENCE [LARGE SCALE GENOMIC DNA]</scope>
    <source>
        <strain evidence="2 3">TNB02</strain>
    </source>
</reference>
<accession>A0A3N0BV32</accession>
<dbReference type="EMBL" id="RBED01000107">
    <property type="protein sequence ID" value="RNL53266.1"/>
    <property type="molecule type" value="Genomic_DNA"/>
</dbReference>
<dbReference type="NCBIfam" id="TIGR01764">
    <property type="entry name" value="excise"/>
    <property type="match status" value="1"/>
</dbReference>
<dbReference type="RefSeq" id="WP_123255801.1">
    <property type="nucleotide sequence ID" value="NZ_RBED01000107.1"/>
</dbReference>
<dbReference type="OrthoDB" id="26212at2"/>
<sequence length="132" mass="14431">MTTTLSASVVPENEIDALSRLRASLPDGSELGKVLGAMSDGLRSGVGVTVARDDDQLTPARAAAMLGISRTHLYKILDAGLLPFHIVGERDRRIFMVDVREYLTRTMAFRAADAQSIAKRQQLEDDLLDSME</sequence>
<dbReference type="InterPro" id="IPR041657">
    <property type="entry name" value="HTH_17"/>
</dbReference>
<organism evidence="2 3">
    <name type="scientific">Arthrobacter oryzae</name>
    <dbReference type="NCBI Taxonomy" id="409290"/>
    <lineage>
        <taxon>Bacteria</taxon>
        <taxon>Bacillati</taxon>
        <taxon>Actinomycetota</taxon>
        <taxon>Actinomycetes</taxon>
        <taxon>Micrococcales</taxon>
        <taxon>Micrococcaceae</taxon>
        <taxon>Arthrobacter</taxon>
    </lineage>
</organism>